<dbReference type="RefSeq" id="WP_213429199.1">
    <property type="nucleotide sequence ID" value="NZ_AP031286.1"/>
</dbReference>
<proteinExistence type="predicted"/>
<dbReference type="EMBL" id="CALYLO010000005">
    <property type="protein sequence ID" value="CAH8246678.1"/>
    <property type="molecule type" value="Genomic_DNA"/>
</dbReference>
<accession>A0ABM9G5N8</accession>
<evidence type="ECO:0000313" key="2">
    <source>
        <dbReference type="Proteomes" id="UP001154322"/>
    </source>
</evidence>
<gene>
    <name evidence="1" type="ORF">WJ0W_003912</name>
</gene>
<organism evidence="1 2">
    <name type="scientific">Paenibacillus melissococcoides</name>
    <dbReference type="NCBI Taxonomy" id="2912268"/>
    <lineage>
        <taxon>Bacteria</taxon>
        <taxon>Bacillati</taxon>
        <taxon>Bacillota</taxon>
        <taxon>Bacilli</taxon>
        <taxon>Bacillales</taxon>
        <taxon>Paenibacillaceae</taxon>
        <taxon>Paenibacillus</taxon>
    </lineage>
</organism>
<name>A0ABM9G5N8_9BACL</name>
<comment type="caution">
    <text evidence="1">The sequence shown here is derived from an EMBL/GenBank/DDBJ whole genome shotgun (WGS) entry which is preliminary data.</text>
</comment>
<protein>
    <submittedName>
        <fullName evidence="1">Uncharacterized protein</fullName>
    </submittedName>
</protein>
<sequence length="58" mass="6666">MKQVFLAQNIAEQRVRADGAATFHIHLQESSLTWHLLFNEMGLYGVEVEITCFLEELS</sequence>
<keyword evidence="2" id="KW-1185">Reference proteome</keyword>
<dbReference type="Proteomes" id="UP001154322">
    <property type="component" value="Unassembled WGS sequence"/>
</dbReference>
<reference evidence="1" key="1">
    <citation type="submission" date="2022-06" db="EMBL/GenBank/DDBJ databases">
        <authorList>
            <person name="Dietemann V."/>
            <person name="Ory F."/>
            <person name="Dainat B."/>
            <person name="Oberhansli S."/>
        </authorList>
    </citation>
    <scope>NUCLEOTIDE SEQUENCE</scope>
    <source>
        <strain evidence="1">Ena-SAMPLE-TAB-26-04-2022-14:26:32:270-5432</strain>
    </source>
</reference>
<evidence type="ECO:0000313" key="1">
    <source>
        <dbReference type="EMBL" id="CAH8246678.1"/>
    </source>
</evidence>